<dbReference type="SUPFAM" id="SSF53756">
    <property type="entry name" value="UDP-Glycosyltransferase/glycogen phosphorylase"/>
    <property type="match status" value="1"/>
</dbReference>
<dbReference type="Proteomes" id="UP000586947">
    <property type="component" value="Unassembled WGS sequence"/>
</dbReference>
<sequence length="436" mass="47145">MGQPATTAHLIPALLRPGATPQVLALAAYRFPHGDAMSNRLLQLARSATPPGGVTLVVNDWPDDGSRPAVAPDLPPDVRLITLPRRRIGGGVLGRWLHRRIRPLRVLAALRRAGVRPSGLAGVYLPLGLWDLLTWAVLRAAVRCPVTVDVLERHDRAQFPRGWRTPYFLRHRWAFALVGRLADRVIAISEALERHFVGQGRQTLVVPPQVDCASYDDPAPPSLDEGLRLLYAGSAGAKDQLAVVLEAIRGLAPADRARVRLVIAGVSREQAGNLSDLDEARSADLDDQVCFLGWVPRERVLAELGRAHFSVLVRPPVGYAQAGFPSKVPESLAAGCPVLLNHTSDLRRYIVDGREGIVLDGSGADDVRRGLERALLLDDPGWAAMSRAARERAHCFDYRAWRPVVSDFVTGAGRGSGTGSPARPASSAEVSRRSGG</sequence>
<evidence type="ECO:0000313" key="4">
    <source>
        <dbReference type="EMBL" id="MBB5480256.1"/>
    </source>
</evidence>
<dbReference type="PANTHER" id="PTHR12526">
    <property type="entry name" value="GLYCOSYLTRANSFERASE"/>
    <property type="match status" value="1"/>
</dbReference>
<feature type="region of interest" description="Disordered" evidence="2">
    <location>
        <begin position="412"/>
        <end position="436"/>
    </location>
</feature>
<evidence type="ECO:0000313" key="5">
    <source>
        <dbReference type="Proteomes" id="UP000586947"/>
    </source>
</evidence>
<gene>
    <name evidence="4" type="ORF">HNR20_004761</name>
</gene>
<proteinExistence type="predicted"/>
<organism evidence="4 5">
    <name type="scientific">Micromonospora parathelypteridis</name>
    <dbReference type="NCBI Taxonomy" id="1839617"/>
    <lineage>
        <taxon>Bacteria</taxon>
        <taxon>Bacillati</taxon>
        <taxon>Actinomycetota</taxon>
        <taxon>Actinomycetes</taxon>
        <taxon>Micromonosporales</taxon>
        <taxon>Micromonosporaceae</taxon>
        <taxon>Micromonospora</taxon>
    </lineage>
</organism>
<comment type="caution">
    <text evidence="4">The sequence shown here is derived from an EMBL/GenBank/DDBJ whole genome shotgun (WGS) entry which is preliminary data.</text>
</comment>
<dbReference type="GO" id="GO:0016757">
    <property type="term" value="F:glycosyltransferase activity"/>
    <property type="evidence" value="ECO:0007669"/>
    <property type="project" value="InterPro"/>
</dbReference>
<accession>A0A840VW89</accession>
<dbReference type="EMBL" id="JACHDP010000001">
    <property type="protein sequence ID" value="MBB5480256.1"/>
    <property type="molecule type" value="Genomic_DNA"/>
</dbReference>
<dbReference type="Gene3D" id="3.40.50.2000">
    <property type="entry name" value="Glycogen Phosphorylase B"/>
    <property type="match status" value="1"/>
</dbReference>
<protein>
    <submittedName>
        <fullName evidence="4">Glycosyltransferase involved in cell wall biosynthesis</fullName>
    </submittedName>
</protein>
<keyword evidence="1 4" id="KW-0808">Transferase</keyword>
<evidence type="ECO:0000256" key="1">
    <source>
        <dbReference type="ARBA" id="ARBA00022679"/>
    </source>
</evidence>
<keyword evidence="5" id="KW-1185">Reference proteome</keyword>
<reference evidence="4 5" key="1">
    <citation type="submission" date="2020-08" db="EMBL/GenBank/DDBJ databases">
        <title>Sequencing the genomes of 1000 actinobacteria strains.</title>
        <authorList>
            <person name="Klenk H.-P."/>
        </authorList>
    </citation>
    <scope>NUCLEOTIDE SEQUENCE [LARGE SCALE GENOMIC DNA]</scope>
    <source>
        <strain evidence="4 5">DSM 103125</strain>
    </source>
</reference>
<dbReference type="InterPro" id="IPR001296">
    <property type="entry name" value="Glyco_trans_1"/>
</dbReference>
<feature type="domain" description="Glycosyl transferase family 1" evidence="3">
    <location>
        <begin position="226"/>
        <end position="391"/>
    </location>
</feature>
<name>A0A840VW89_9ACTN</name>
<evidence type="ECO:0000259" key="3">
    <source>
        <dbReference type="Pfam" id="PF00534"/>
    </source>
</evidence>
<dbReference type="AlphaFoldDB" id="A0A840VW89"/>
<evidence type="ECO:0000256" key="2">
    <source>
        <dbReference type="SAM" id="MobiDB-lite"/>
    </source>
</evidence>
<dbReference type="Pfam" id="PF00534">
    <property type="entry name" value="Glycos_transf_1"/>
    <property type="match status" value="1"/>
</dbReference>